<comment type="caution">
    <text evidence="8">The sequence shown here is derived from an EMBL/GenBank/DDBJ whole genome shotgun (WGS) entry which is preliminary data.</text>
</comment>
<keyword evidence="9" id="KW-1185">Reference proteome</keyword>
<dbReference type="PROSITE" id="PS00463">
    <property type="entry name" value="ZN2_CY6_FUNGAL_1"/>
    <property type="match status" value="1"/>
</dbReference>
<evidence type="ECO:0000256" key="3">
    <source>
        <dbReference type="ARBA" id="ARBA00023125"/>
    </source>
</evidence>
<dbReference type="Pfam" id="PF08493">
    <property type="entry name" value="AflR"/>
    <property type="match status" value="1"/>
</dbReference>
<feature type="domain" description="Zn(2)-C6 fungal-type" evidence="7">
    <location>
        <begin position="15"/>
        <end position="45"/>
    </location>
</feature>
<dbReference type="Pfam" id="PF00172">
    <property type="entry name" value="Zn_clus"/>
    <property type="match status" value="1"/>
</dbReference>
<dbReference type="InterPro" id="IPR013700">
    <property type="entry name" value="AflR"/>
</dbReference>
<feature type="compositionally biased region" description="Polar residues" evidence="6">
    <location>
        <begin position="140"/>
        <end position="171"/>
    </location>
</feature>
<dbReference type="GO" id="GO:0005634">
    <property type="term" value="C:nucleus"/>
    <property type="evidence" value="ECO:0007669"/>
    <property type="project" value="InterPro"/>
</dbReference>
<evidence type="ECO:0000256" key="5">
    <source>
        <dbReference type="ARBA" id="ARBA00023242"/>
    </source>
</evidence>
<feature type="compositionally biased region" description="Polar residues" evidence="6">
    <location>
        <begin position="122"/>
        <end position="131"/>
    </location>
</feature>
<keyword evidence="4" id="KW-0804">Transcription</keyword>
<feature type="compositionally biased region" description="Acidic residues" evidence="6">
    <location>
        <begin position="200"/>
        <end position="222"/>
    </location>
</feature>
<dbReference type="InterPro" id="IPR001138">
    <property type="entry name" value="Zn2Cys6_DnaBD"/>
</dbReference>
<reference evidence="9" key="1">
    <citation type="journal article" date="2017" name="Nat. Microbiol.">
        <title>Global analysis of biosynthetic gene clusters reveals vast potential of secondary metabolite production in Penicillium species.</title>
        <authorList>
            <person name="Nielsen J.C."/>
            <person name="Grijseels S."/>
            <person name="Prigent S."/>
            <person name="Ji B."/>
            <person name="Dainat J."/>
            <person name="Nielsen K.F."/>
            <person name="Frisvad J.C."/>
            <person name="Workman M."/>
            <person name="Nielsen J."/>
        </authorList>
    </citation>
    <scope>NUCLEOTIDE SEQUENCE [LARGE SCALE GENOMIC DNA]</scope>
    <source>
        <strain evidence="9">IBT 31321</strain>
    </source>
</reference>
<evidence type="ECO:0000256" key="2">
    <source>
        <dbReference type="ARBA" id="ARBA00023015"/>
    </source>
</evidence>
<keyword evidence="3" id="KW-0238">DNA-binding</keyword>
<keyword evidence="2" id="KW-0805">Transcription regulation</keyword>
<protein>
    <recommendedName>
        <fullName evidence="7">Zn(2)-C6 fungal-type domain-containing protein</fullName>
    </recommendedName>
</protein>
<evidence type="ECO:0000313" key="8">
    <source>
        <dbReference type="EMBL" id="OQE44297.1"/>
    </source>
</evidence>
<dbReference type="PRINTS" id="PR00755">
    <property type="entry name" value="AFLATOXINBRP"/>
</dbReference>
<dbReference type="SUPFAM" id="SSF57701">
    <property type="entry name" value="Zn2/Cys6 DNA-binding domain"/>
    <property type="match status" value="1"/>
</dbReference>
<keyword evidence="5" id="KW-0539">Nucleus</keyword>
<sequence length="456" mass="49960">MSSSKPQARLEFRASCDSCAASKVRCTKEQRGCSRCVQNSLKCVYGRSRRKGKPPSKKFTFVQSSFRDAQVSPPAPMFPRTSPVVPAPSPSWAPGQYPSNHQSNYNYDCPWSRSPMFPMASDQDQTLNNVMPTGWERRTPSSLDPHQSLPENSVPQVPINSGYMPSNNPSGADNMAADSGDFGSLSRKTVPGDHSHSDYDGGDDDDERDEELEELEELEDVNEDRHEPCIAVACRLLSSLSRFGPCDCRNEHTSNDGSVSNARDKRKPLTLEEKAPPSDIIFRMTQSATEDVSRLLNCTGSACAQDTSTLLVLGAVLSKILTWYQALYQSEIGRQISCPPVKSHHSNSNRTDDQPGLSRLVDGTADSLYTVPLTIPLSVGNLNLPHATKTKMKAQLLLCQLQSLDSVCQALGRRVQAAESLRGEGGISQGSNAQLLEQVDELQRILTLVCTQPLTK</sequence>
<name>A0A1V6V0V3_9EURO</name>
<dbReference type="PROSITE" id="PS50048">
    <property type="entry name" value="ZN2_CY6_FUNGAL_2"/>
    <property type="match status" value="1"/>
</dbReference>
<dbReference type="GO" id="GO:0003677">
    <property type="term" value="F:DNA binding"/>
    <property type="evidence" value="ECO:0007669"/>
    <property type="project" value="UniProtKB-KW"/>
</dbReference>
<accession>A0A1V6V0V3</accession>
<dbReference type="GO" id="GO:0000981">
    <property type="term" value="F:DNA-binding transcription factor activity, RNA polymerase II-specific"/>
    <property type="evidence" value="ECO:0007669"/>
    <property type="project" value="InterPro"/>
</dbReference>
<feature type="compositionally biased region" description="Basic and acidic residues" evidence="6">
    <location>
        <begin position="190"/>
        <end position="199"/>
    </location>
</feature>
<feature type="region of interest" description="Disordered" evidence="6">
    <location>
        <begin position="251"/>
        <end position="274"/>
    </location>
</feature>
<dbReference type="SMART" id="SM00066">
    <property type="entry name" value="GAL4"/>
    <property type="match status" value="1"/>
</dbReference>
<gene>
    <name evidence="8" type="ORF">PENCOP_c002G06619</name>
</gene>
<dbReference type="EMBL" id="MDDG01000002">
    <property type="protein sequence ID" value="OQE44297.1"/>
    <property type="molecule type" value="Genomic_DNA"/>
</dbReference>
<dbReference type="GO" id="GO:0008270">
    <property type="term" value="F:zinc ion binding"/>
    <property type="evidence" value="ECO:0007669"/>
    <property type="project" value="InterPro"/>
</dbReference>
<keyword evidence="1" id="KW-0479">Metal-binding</keyword>
<dbReference type="Proteomes" id="UP000191500">
    <property type="component" value="Unassembled WGS sequence"/>
</dbReference>
<dbReference type="Gene3D" id="4.10.240.10">
    <property type="entry name" value="Zn(2)-C6 fungal-type DNA-binding domain"/>
    <property type="match status" value="1"/>
</dbReference>
<evidence type="ECO:0000256" key="1">
    <source>
        <dbReference type="ARBA" id="ARBA00022723"/>
    </source>
</evidence>
<feature type="region of interest" description="Disordered" evidence="6">
    <location>
        <begin position="120"/>
        <end position="223"/>
    </location>
</feature>
<proteinExistence type="predicted"/>
<evidence type="ECO:0000256" key="6">
    <source>
        <dbReference type="SAM" id="MobiDB-lite"/>
    </source>
</evidence>
<dbReference type="AlphaFoldDB" id="A0A1V6V0V3"/>
<evidence type="ECO:0000256" key="4">
    <source>
        <dbReference type="ARBA" id="ARBA00023163"/>
    </source>
</evidence>
<organism evidence="8 9">
    <name type="scientific">Penicillium coprophilum</name>
    <dbReference type="NCBI Taxonomy" id="36646"/>
    <lineage>
        <taxon>Eukaryota</taxon>
        <taxon>Fungi</taxon>
        <taxon>Dikarya</taxon>
        <taxon>Ascomycota</taxon>
        <taxon>Pezizomycotina</taxon>
        <taxon>Eurotiomycetes</taxon>
        <taxon>Eurotiomycetidae</taxon>
        <taxon>Eurotiales</taxon>
        <taxon>Aspergillaceae</taxon>
        <taxon>Penicillium</taxon>
    </lineage>
</organism>
<evidence type="ECO:0000313" key="9">
    <source>
        <dbReference type="Proteomes" id="UP000191500"/>
    </source>
</evidence>
<dbReference type="GO" id="GO:0045122">
    <property type="term" value="P:aflatoxin biosynthetic process"/>
    <property type="evidence" value="ECO:0007669"/>
    <property type="project" value="InterPro"/>
</dbReference>
<evidence type="ECO:0000259" key="7">
    <source>
        <dbReference type="PROSITE" id="PS50048"/>
    </source>
</evidence>
<dbReference type="InterPro" id="IPR036864">
    <property type="entry name" value="Zn2-C6_fun-type_DNA-bd_sf"/>
</dbReference>
<dbReference type="CDD" id="cd00067">
    <property type="entry name" value="GAL4"/>
    <property type="match status" value="1"/>
</dbReference>